<dbReference type="GO" id="GO:0034599">
    <property type="term" value="P:cellular response to oxidative stress"/>
    <property type="evidence" value="ECO:0007669"/>
    <property type="project" value="TreeGrafter"/>
</dbReference>
<feature type="domain" description="Glutaredoxin" evidence="1">
    <location>
        <begin position="21"/>
        <end position="84"/>
    </location>
</feature>
<reference evidence="2 3" key="1">
    <citation type="journal article" date="2016" name="Proc. Natl. Acad. Sci. U.S.A.">
        <title>Comparative genomics of biotechnologically important yeasts.</title>
        <authorList>
            <person name="Riley R."/>
            <person name="Haridas S."/>
            <person name="Wolfe K.H."/>
            <person name="Lopes M.R."/>
            <person name="Hittinger C.T."/>
            <person name="Goeker M."/>
            <person name="Salamov A.A."/>
            <person name="Wisecaver J.H."/>
            <person name="Long T.M."/>
            <person name="Calvey C.H."/>
            <person name="Aerts A.L."/>
            <person name="Barry K.W."/>
            <person name="Choi C."/>
            <person name="Clum A."/>
            <person name="Coughlan A.Y."/>
            <person name="Deshpande S."/>
            <person name="Douglass A.P."/>
            <person name="Hanson S.J."/>
            <person name="Klenk H.-P."/>
            <person name="LaButti K.M."/>
            <person name="Lapidus A."/>
            <person name="Lindquist E.A."/>
            <person name="Lipzen A.M."/>
            <person name="Meier-Kolthoff J.P."/>
            <person name="Ohm R.A."/>
            <person name="Otillar R.P."/>
            <person name="Pangilinan J.L."/>
            <person name="Peng Y."/>
            <person name="Rokas A."/>
            <person name="Rosa C.A."/>
            <person name="Scheuner C."/>
            <person name="Sibirny A.A."/>
            <person name="Slot J.C."/>
            <person name="Stielow J.B."/>
            <person name="Sun H."/>
            <person name="Kurtzman C.P."/>
            <person name="Blackwell M."/>
            <person name="Grigoriev I.V."/>
            <person name="Jeffries T.W."/>
        </authorList>
    </citation>
    <scope>NUCLEOTIDE SEQUENCE [LARGE SCALE GENOMIC DNA]</scope>
    <source>
        <strain evidence="2 3">DSM 6958</strain>
    </source>
</reference>
<evidence type="ECO:0000313" key="2">
    <source>
        <dbReference type="EMBL" id="ODQ67878.1"/>
    </source>
</evidence>
<evidence type="ECO:0000313" key="3">
    <source>
        <dbReference type="Proteomes" id="UP000095009"/>
    </source>
</evidence>
<dbReference type="InterPro" id="IPR036249">
    <property type="entry name" value="Thioredoxin-like_sf"/>
</dbReference>
<dbReference type="GO" id="GO:0015038">
    <property type="term" value="F:glutathione disulfide oxidoreductase activity"/>
    <property type="evidence" value="ECO:0007669"/>
    <property type="project" value="TreeGrafter"/>
</dbReference>
<proteinExistence type="predicted"/>
<dbReference type="EMBL" id="KV454406">
    <property type="protein sequence ID" value="ODQ67878.1"/>
    <property type="molecule type" value="Genomic_DNA"/>
</dbReference>
<dbReference type="AlphaFoldDB" id="A0A1E3PRF1"/>
<name>A0A1E3PRF1_9ASCO</name>
<sequence length="110" mass="12495">MASPSYIQRAQKLIADNDFLMISKSWCPDCVYAHRVWKDVGVADKVHLVELDKLPGVEGPELQKAFLELTNQNTVPNIFFKRKHMGGEVQLEKMEKSGQLIKELKAAQLL</sequence>
<accession>A0A1E3PRF1</accession>
<dbReference type="STRING" id="857566.A0A1E3PRF1"/>
<dbReference type="Gene3D" id="3.40.30.10">
    <property type="entry name" value="Glutaredoxin"/>
    <property type="match status" value="1"/>
</dbReference>
<evidence type="ECO:0000259" key="1">
    <source>
        <dbReference type="Pfam" id="PF00462"/>
    </source>
</evidence>
<keyword evidence="3" id="KW-1185">Reference proteome</keyword>
<dbReference type="PRINTS" id="PR00160">
    <property type="entry name" value="GLUTAREDOXIN"/>
</dbReference>
<dbReference type="PROSITE" id="PS51354">
    <property type="entry name" value="GLUTAREDOXIN_2"/>
    <property type="match status" value="1"/>
</dbReference>
<dbReference type="SUPFAM" id="SSF52833">
    <property type="entry name" value="Thioredoxin-like"/>
    <property type="match status" value="1"/>
</dbReference>
<dbReference type="OrthoDB" id="418495at2759"/>
<dbReference type="Proteomes" id="UP000095009">
    <property type="component" value="Unassembled WGS sequence"/>
</dbReference>
<gene>
    <name evidence="2" type="ORF">NADFUDRAFT_44595</name>
</gene>
<dbReference type="InterPro" id="IPR014025">
    <property type="entry name" value="Glutaredoxin_subgr"/>
</dbReference>
<organism evidence="2 3">
    <name type="scientific">Nadsonia fulvescens var. elongata DSM 6958</name>
    <dbReference type="NCBI Taxonomy" id="857566"/>
    <lineage>
        <taxon>Eukaryota</taxon>
        <taxon>Fungi</taxon>
        <taxon>Dikarya</taxon>
        <taxon>Ascomycota</taxon>
        <taxon>Saccharomycotina</taxon>
        <taxon>Dipodascomycetes</taxon>
        <taxon>Dipodascales</taxon>
        <taxon>Dipodascales incertae sedis</taxon>
        <taxon>Nadsonia</taxon>
    </lineage>
</organism>
<protein>
    <submittedName>
        <fullName evidence="2">Thioredoxin-like protein</fullName>
    </submittedName>
</protein>
<dbReference type="GO" id="GO:0005737">
    <property type="term" value="C:cytoplasm"/>
    <property type="evidence" value="ECO:0007669"/>
    <property type="project" value="TreeGrafter"/>
</dbReference>
<dbReference type="PANTHER" id="PTHR45694">
    <property type="entry name" value="GLUTAREDOXIN 2"/>
    <property type="match status" value="1"/>
</dbReference>
<dbReference type="PANTHER" id="PTHR45694:SF18">
    <property type="entry name" value="GLUTAREDOXIN-1-RELATED"/>
    <property type="match status" value="1"/>
</dbReference>
<dbReference type="InterPro" id="IPR002109">
    <property type="entry name" value="Glutaredoxin"/>
</dbReference>
<dbReference type="Pfam" id="PF00462">
    <property type="entry name" value="Glutaredoxin"/>
    <property type="match status" value="1"/>
</dbReference>